<evidence type="ECO:0008006" key="3">
    <source>
        <dbReference type="Google" id="ProtNLM"/>
    </source>
</evidence>
<protein>
    <recommendedName>
        <fullName evidence="3">CopG family transcriptional regulator</fullName>
    </recommendedName>
</protein>
<evidence type="ECO:0000313" key="1">
    <source>
        <dbReference type="EMBL" id="PMS23049.1"/>
    </source>
</evidence>
<name>A0A2N7W0V5_9BURK</name>
<gene>
    <name evidence="1" type="ORF">C0Z18_02165</name>
</gene>
<proteinExistence type="predicted"/>
<organism evidence="1 2">
    <name type="scientific">Trinickia dabaoshanensis</name>
    <dbReference type="NCBI Taxonomy" id="564714"/>
    <lineage>
        <taxon>Bacteria</taxon>
        <taxon>Pseudomonadati</taxon>
        <taxon>Pseudomonadota</taxon>
        <taxon>Betaproteobacteria</taxon>
        <taxon>Burkholderiales</taxon>
        <taxon>Burkholderiaceae</taxon>
        <taxon>Trinickia</taxon>
    </lineage>
</organism>
<dbReference type="AlphaFoldDB" id="A0A2N7W0V5"/>
<sequence length="74" mass="8360">MTVCQTITDRSPLRRKREKSAVVSFRMAERMRAEFEAAVFAREVQPAEALRGLVAEWLANPRPVTAFMAPAPLE</sequence>
<comment type="caution">
    <text evidence="1">The sequence shown here is derived from an EMBL/GenBank/DDBJ whole genome shotgun (WGS) entry which is preliminary data.</text>
</comment>
<dbReference type="RefSeq" id="WP_102643739.1">
    <property type="nucleotide sequence ID" value="NZ_PNYA01000002.1"/>
</dbReference>
<accession>A0A2N7W0V5</accession>
<dbReference type="EMBL" id="PNYA01000002">
    <property type="protein sequence ID" value="PMS23049.1"/>
    <property type="molecule type" value="Genomic_DNA"/>
</dbReference>
<dbReference type="Proteomes" id="UP000235616">
    <property type="component" value="Unassembled WGS sequence"/>
</dbReference>
<evidence type="ECO:0000313" key="2">
    <source>
        <dbReference type="Proteomes" id="UP000235616"/>
    </source>
</evidence>
<reference evidence="1 2" key="1">
    <citation type="submission" date="2018-01" db="EMBL/GenBank/DDBJ databases">
        <title>Whole genome analyses suggest that Burkholderia sensu lato contains two further novel genera in the rhizoxinica-symbiotica group Mycetohabitans gen. nov., and Trinickia gen. nov.: implications for the evolution of diazotrophy and nodulation in the Burkholderiaceae.</title>
        <authorList>
            <person name="Estrada-de los Santos P."/>
            <person name="Palmer M."/>
            <person name="Chavez-Ramirez B."/>
            <person name="Beukes C."/>
            <person name="Steenkamp E.T."/>
            <person name="Hirsch A.M."/>
            <person name="Manyaka P."/>
            <person name="Maluk M."/>
            <person name="Lafos M."/>
            <person name="Crook M."/>
            <person name="Gross E."/>
            <person name="Simon M.F."/>
            <person name="Bueno dos Reis Junior F."/>
            <person name="Poole P.S."/>
            <person name="Venter S.N."/>
            <person name="James E.K."/>
        </authorList>
    </citation>
    <scope>NUCLEOTIDE SEQUENCE [LARGE SCALE GENOMIC DNA]</scope>
    <source>
        <strain evidence="1 2">GIMN1.004</strain>
    </source>
</reference>
<keyword evidence="2" id="KW-1185">Reference proteome</keyword>